<organism evidence="1 2">
    <name type="scientific">Durusdinium trenchii</name>
    <dbReference type="NCBI Taxonomy" id="1381693"/>
    <lineage>
        <taxon>Eukaryota</taxon>
        <taxon>Sar</taxon>
        <taxon>Alveolata</taxon>
        <taxon>Dinophyceae</taxon>
        <taxon>Suessiales</taxon>
        <taxon>Symbiodiniaceae</taxon>
        <taxon>Durusdinium</taxon>
    </lineage>
</organism>
<comment type="caution">
    <text evidence="1">The sequence shown here is derived from an EMBL/GenBank/DDBJ whole genome shotgun (WGS) entry which is preliminary data.</text>
</comment>
<evidence type="ECO:0000313" key="2">
    <source>
        <dbReference type="Proteomes" id="UP001642464"/>
    </source>
</evidence>
<dbReference type="EMBL" id="CAXAMM010000840">
    <property type="protein sequence ID" value="CAK8989243.1"/>
    <property type="molecule type" value="Genomic_DNA"/>
</dbReference>
<feature type="non-terminal residue" evidence="1">
    <location>
        <position position="1"/>
    </location>
</feature>
<name>A0ABP0HHH8_9DINO</name>
<gene>
    <name evidence="1" type="ORF">SCF082_LOCUS1726</name>
</gene>
<evidence type="ECO:0000313" key="1">
    <source>
        <dbReference type="EMBL" id="CAK8989243.1"/>
    </source>
</evidence>
<dbReference type="Proteomes" id="UP001642464">
    <property type="component" value="Unassembled WGS sequence"/>
</dbReference>
<accession>A0ABP0HHH8</accession>
<reference evidence="1 2" key="1">
    <citation type="submission" date="2024-02" db="EMBL/GenBank/DDBJ databases">
        <authorList>
            <person name="Chen Y."/>
            <person name="Shah S."/>
            <person name="Dougan E. K."/>
            <person name="Thang M."/>
            <person name="Chan C."/>
        </authorList>
    </citation>
    <scope>NUCLEOTIDE SEQUENCE [LARGE SCALE GENOMIC DNA]</scope>
</reference>
<protein>
    <submittedName>
        <fullName evidence="1">Uncharacterized protein</fullName>
    </submittedName>
</protein>
<sequence length="179" mass="20209">KILHLLNVQWDSKIKNVDDVEIFQQPKDVKVSRDFAVGKCQLPVTTTKVFVGDTLESNPSQVPLGDWAFGSRVYTVALMAGTVWPKVDSDAAQPAAFISPFWIMRYSHKKEECNMELVYDKGCRKLSLDNAFVLPFARNFKGIKQGDSLILHNELAKKESTVEELQPVCKRRRVKGPDA</sequence>
<keyword evidence="2" id="KW-1185">Reference proteome</keyword>
<proteinExistence type="predicted"/>